<evidence type="ECO:0000256" key="1">
    <source>
        <dbReference type="ARBA" id="ARBA00008348"/>
    </source>
</evidence>
<keyword evidence="8" id="KW-1185">Reference proteome</keyword>
<dbReference type="InterPro" id="IPR050343">
    <property type="entry name" value="RsuA_PseudoU_synthase"/>
</dbReference>
<dbReference type="PANTHER" id="PTHR47683:SF4">
    <property type="entry name" value="PSEUDOURIDINE SYNTHASE"/>
    <property type="match status" value="1"/>
</dbReference>
<dbReference type="InterPro" id="IPR020094">
    <property type="entry name" value="TruA/RsuA/RluB/E/F_N"/>
</dbReference>
<dbReference type="GO" id="GO:0003723">
    <property type="term" value="F:RNA binding"/>
    <property type="evidence" value="ECO:0007669"/>
    <property type="project" value="UniProtKB-KW"/>
</dbReference>
<dbReference type="SUPFAM" id="SSF55174">
    <property type="entry name" value="Alpha-L RNA-binding motif"/>
    <property type="match status" value="1"/>
</dbReference>
<dbReference type="PROSITE" id="PS01149">
    <property type="entry name" value="PSI_RSU"/>
    <property type="match status" value="1"/>
</dbReference>
<feature type="domain" description="RNA-binding S4" evidence="6">
    <location>
        <begin position="5"/>
        <end position="63"/>
    </location>
</feature>
<dbReference type="FunFam" id="3.30.70.1560:FF:000001">
    <property type="entry name" value="Pseudouridine synthase"/>
    <property type="match status" value="1"/>
</dbReference>
<dbReference type="GO" id="GO:0120159">
    <property type="term" value="F:rRNA pseudouridine synthase activity"/>
    <property type="evidence" value="ECO:0007669"/>
    <property type="project" value="UniProtKB-ARBA"/>
</dbReference>
<dbReference type="GO" id="GO:0005829">
    <property type="term" value="C:cytosol"/>
    <property type="evidence" value="ECO:0007669"/>
    <property type="project" value="UniProtKB-ARBA"/>
</dbReference>
<evidence type="ECO:0000313" key="7">
    <source>
        <dbReference type="EMBL" id="OXM84103.1"/>
    </source>
</evidence>
<dbReference type="InterPro" id="IPR036986">
    <property type="entry name" value="S4_RNA-bd_sf"/>
</dbReference>
<accession>A0A229UL49</accession>
<evidence type="ECO:0000256" key="4">
    <source>
        <dbReference type="PROSITE-ProRule" id="PRU00182"/>
    </source>
</evidence>
<evidence type="ECO:0000256" key="2">
    <source>
        <dbReference type="ARBA" id="ARBA00022884"/>
    </source>
</evidence>
<dbReference type="CDD" id="cd00165">
    <property type="entry name" value="S4"/>
    <property type="match status" value="1"/>
</dbReference>
<dbReference type="Gene3D" id="3.10.290.10">
    <property type="entry name" value="RNA-binding S4 domain"/>
    <property type="match status" value="1"/>
</dbReference>
<keyword evidence="2 4" id="KW-0694">RNA-binding</keyword>
<evidence type="ECO:0000259" key="6">
    <source>
        <dbReference type="SMART" id="SM00363"/>
    </source>
</evidence>
<comment type="similarity">
    <text evidence="1 5">Belongs to the pseudouridine synthase RsuA family.</text>
</comment>
<dbReference type="SUPFAM" id="SSF55120">
    <property type="entry name" value="Pseudouridine synthase"/>
    <property type="match status" value="1"/>
</dbReference>
<dbReference type="Pfam" id="PF00849">
    <property type="entry name" value="PseudoU_synth_2"/>
    <property type="match status" value="1"/>
</dbReference>
<evidence type="ECO:0000313" key="8">
    <source>
        <dbReference type="Proteomes" id="UP000215509"/>
    </source>
</evidence>
<dbReference type="EC" id="5.4.99.-" evidence="5"/>
<dbReference type="CDD" id="cd02553">
    <property type="entry name" value="PseudoU_synth_RsuA"/>
    <property type="match status" value="1"/>
</dbReference>
<sequence length="260" mass="28880">MKATLRLDKLLSHTGFGSRSEIKLLVKKGLVMVNDRLVKDSGVQVNPGRDRITVDGEAVQYREFIYLMLNKPQGVISATEDTRDRTVIDLLDASHAHFEPFPVGRLDKDTEGLLLLTNDGKLAHNLLSPRKHVPKTYFAEVEGAVTEEDAEAFARGVALDDGYVTMPARLNILATGNPHTGQVSKIELTIMEGKFHQVKRMFQAVGKRVVFLKRISMGTLLLDEHLSPGEYRELSETELLQLQQANAGGTDIHTPNGIRE</sequence>
<dbReference type="Gene3D" id="3.30.70.1560">
    <property type="entry name" value="Alpha-L RNA-binding motif"/>
    <property type="match status" value="1"/>
</dbReference>
<dbReference type="InterPro" id="IPR000748">
    <property type="entry name" value="PsdUridine_synth_RsuA/RluB/E/F"/>
</dbReference>
<evidence type="ECO:0000256" key="5">
    <source>
        <dbReference type="RuleBase" id="RU003887"/>
    </source>
</evidence>
<dbReference type="InterPro" id="IPR042092">
    <property type="entry name" value="PsdUridine_s_RsuA/RluB/E/F_cat"/>
</dbReference>
<comment type="caution">
    <text evidence="7">The sequence shown here is derived from an EMBL/GenBank/DDBJ whole genome shotgun (WGS) entry which is preliminary data.</text>
</comment>
<dbReference type="PROSITE" id="PS50889">
    <property type="entry name" value="S4"/>
    <property type="match status" value="1"/>
</dbReference>
<dbReference type="GO" id="GO:0000455">
    <property type="term" value="P:enzyme-directed rRNA pseudouridine synthesis"/>
    <property type="evidence" value="ECO:0007669"/>
    <property type="project" value="UniProtKB-ARBA"/>
</dbReference>
<dbReference type="Proteomes" id="UP000215509">
    <property type="component" value="Unassembled WGS sequence"/>
</dbReference>
<dbReference type="EMBL" id="NMQW01000034">
    <property type="protein sequence ID" value="OXM84103.1"/>
    <property type="molecule type" value="Genomic_DNA"/>
</dbReference>
<dbReference type="Pfam" id="PF01479">
    <property type="entry name" value="S4"/>
    <property type="match status" value="1"/>
</dbReference>
<dbReference type="OrthoDB" id="9807213at2"/>
<proteinExistence type="inferred from homology"/>
<dbReference type="InterPro" id="IPR006145">
    <property type="entry name" value="PsdUridine_synth_RsuA/RluA"/>
</dbReference>
<dbReference type="PANTHER" id="PTHR47683">
    <property type="entry name" value="PSEUDOURIDINE SYNTHASE FAMILY PROTEIN-RELATED"/>
    <property type="match status" value="1"/>
</dbReference>
<dbReference type="AlphaFoldDB" id="A0A229UL49"/>
<dbReference type="InterPro" id="IPR018496">
    <property type="entry name" value="PsdUridine_synth_RsuA/RluB_CS"/>
</dbReference>
<evidence type="ECO:0000256" key="3">
    <source>
        <dbReference type="ARBA" id="ARBA00023235"/>
    </source>
</evidence>
<gene>
    <name evidence="7" type="ORF">CF651_21930</name>
</gene>
<name>A0A229UL49_9BACL</name>
<dbReference type="Gene3D" id="3.30.70.580">
    <property type="entry name" value="Pseudouridine synthase I, catalytic domain, N-terminal subdomain"/>
    <property type="match status" value="1"/>
</dbReference>
<dbReference type="NCBIfam" id="TIGR00093">
    <property type="entry name" value="pseudouridine synthase"/>
    <property type="match status" value="1"/>
</dbReference>
<reference evidence="7 8" key="1">
    <citation type="submission" date="2017-07" db="EMBL/GenBank/DDBJ databases">
        <title>Genome sequencing and assembly of Paenibacillus rigui.</title>
        <authorList>
            <person name="Mayilraj S."/>
        </authorList>
    </citation>
    <scope>NUCLEOTIDE SEQUENCE [LARGE SCALE GENOMIC DNA]</scope>
    <source>
        <strain evidence="7 8">JCM 16352</strain>
    </source>
</reference>
<dbReference type="RefSeq" id="WP_094017018.1">
    <property type="nucleotide sequence ID" value="NZ_NMQW01000034.1"/>
</dbReference>
<organism evidence="7 8">
    <name type="scientific">Paenibacillus rigui</name>
    <dbReference type="NCBI Taxonomy" id="554312"/>
    <lineage>
        <taxon>Bacteria</taxon>
        <taxon>Bacillati</taxon>
        <taxon>Bacillota</taxon>
        <taxon>Bacilli</taxon>
        <taxon>Bacillales</taxon>
        <taxon>Paenibacillaceae</taxon>
        <taxon>Paenibacillus</taxon>
    </lineage>
</organism>
<protein>
    <recommendedName>
        <fullName evidence="5">Pseudouridine synthase</fullName>
        <ecNumber evidence="5">5.4.99.-</ecNumber>
    </recommendedName>
</protein>
<keyword evidence="3 5" id="KW-0413">Isomerase</keyword>
<dbReference type="SMART" id="SM00363">
    <property type="entry name" value="S4"/>
    <property type="match status" value="1"/>
</dbReference>
<dbReference type="InterPro" id="IPR002942">
    <property type="entry name" value="S4_RNA-bd"/>
</dbReference>
<dbReference type="InterPro" id="IPR020103">
    <property type="entry name" value="PsdUridine_synth_cat_dom_sf"/>
</dbReference>